<feature type="region of interest" description="Disordered" evidence="2">
    <location>
        <begin position="353"/>
        <end position="387"/>
    </location>
</feature>
<evidence type="ECO:0000256" key="1">
    <source>
        <dbReference type="SAM" id="Coils"/>
    </source>
</evidence>
<feature type="compositionally biased region" description="Low complexity" evidence="2">
    <location>
        <begin position="368"/>
        <end position="387"/>
    </location>
</feature>
<comment type="caution">
    <text evidence="3">The sequence shown here is derived from an EMBL/GenBank/DDBJ whole genome shotgun (WGS) entry which is preliminary data.</text>
</comment>
<accession>A0A3L6TUU8</accession>
<name>A0A3L6TUU8_PANMI</name>
<evidence type="ECO:0000256" key="2">
    <source>
        <dbReference type="SAM" id="MobiDB-lite"/>
    </source>
</evidence>
<keyword evidence="4" id="KW-1185">Reference proteome</keyword>
<feature type="coiled-coil region" evidence="1">
    <location>
        <begin position="113"/>
        <end position="140"/>
    </location>
</feature>
<organism evidence="3 4">
    <name type="scientific">Panicum miliaceum</name>
    <name type="common">Proso millet</name>
    <name type="synonym">Broomcorn millet</name>
    <dbReference type="NCBI Taxonomy" id="4540"/>
    <lineage>
        <taxon>Eukaryota</taxon>
        <taxon>Viridiplantae</taxon>
        <taxon>Streptophyta</taxon>
        <taxon>Embryophyta</taxon>
        <taxon>Tracheophyta</taxon>
        <taxon>Spermatophyta</taxon>
        <taxon>Magnoliopsida</taxon>
        <taxon>Liliopsida</taxon>
        <taxon>Poales</taxon>
        <taxon>Poaceae</taxon>
        <taxon>PACMAD clade</taxon>
        <taxon>Panicoideae</taxon>
        <taxon>Panicodae</taxon>
        <taxon>Paniceae</taxon>
        <taxon>Panicinae</taxon>
        <taxon>Panicum</taxon>
        <taxon>Panicum sect. Panicum</taxon>
    </lineage>
</organism>
<dbReference type="OrthoDB" id="719723at2759"/>
<sequence length="387" mass="43144">MSPKGSPEPWVLTRSWPVRKVTRLWCFETYSPRVFNSPWIPILWRSFGPAISKVFSTRDIFEEYVSYRCWPLKFGWAIRGWLPKDEWVEGIPTPDFVKSFNLKKHSNNGLMLKDKYSQDLAAAQVKVELAEAHAKNIEKKWGKSRDFFRRYRQCIIRGIDSLRADVPRMLACHGLAAPALPGSEDLEIGQFFLWLRSCLAMAESGSRLHGDLCAMVSARTMAASICKLLLDEAGDSFGAIKSSLRQLREPDFNWPSEDEVTPEKLPILLKNIAKNFVGAFFKGVRASLVYHEKLRMKEQIQMKAEAYAWEALSGTVGTTSSEAATGNASVVPPVLFPVNLASTFEDQDTVSERAEDSAARKGATVEPAAADDTVITDADDGAATGEV</sequence>
<protein>
    <submittedName>
        <fullName evidence="3">Uncharacterized protein</fullName>
    </submittedName>
</protein>
<gene>
    <name evidence="3" type="ORF">C2845_PM01G19650</name>
</gene>
<keyword evidence="1" id="KW-0175">Coiled coil</keyword>
<evidence type="ECO:0000313" key="4">
    <source>
        <dbReference type="Proteomes" id="UP000275267"/>
    </source>
</evidence>
<proteinExistence type="predicted"/>
<dbReference type="EMBL" id="PQIB02000001">
    <property type="protein sequence ID" value="RLN43305.1"/>
    <property type="molecule type" value="Genomic_DNA"/>
</dbReference>
<reference evidence="4" key="1">
    <citation type="journal article" date="2019" name="Nat. Commun.">
        <title>The genome of broomcorn millet.</title>
        <authorList>
            <person name="Zou C."/>
            <person name="Miki D."/>
            <person name="Li D."/>
            <person name="Tang Q."/>
            <person name="Xiao L."/>
            <person name="Rajput S."/>
            <person name="Deng P."/>
            <person name="Jia W."/>
            <person name="Huang R."/>
            <person name="Zhang M."/>
            <person name="Sun Y."/>
            <person name="Hu J."/>
            <person name="Fu X."/>
            <person name="Schnable P.S."/>
            <person name="Li F."/>
            <person name="Zhang H."/>
            <person name="Feng B."/>
            <person name="Zhu X."/>
            <person name="Liu R."/>
            <person name="Schnable J.C."/>
            <person name="Zhu J.-K."/>
            <person name="Zhang H."/>
        </authorList>
    </citation>
    <scope>NUCLEOTIDE SEQUENCE [LARGE SCALE GENOMIC DNA]</scope>
</reference>
<dbReference type="AlphaFoldDB" id="A0A3L6TUU8"/>
<dbReference type="Proteomes" id="UP000275267">
    <property type="component" value="Unassembled WGS sequence"/>
</dbReference>
<evidence type="ECO:0000313" key="3">
    <source>
        <dbReference type="EMBL" id="RLN43305.1"/>
    </source>
</evidence>